<reference evidence="1 2" key="1">
    <citation type="journal article" date="2014" name="Environ. Microbiol.">
        <title>Insights into organohalide respiration and the versatile catabolism of Sulfurospirillum multivorans gained from comparative genomics and physiological studies.</title>
        <authorList>
            <person name="Goris T."/>
            <person name="Schubert T."/>
            <person name="Gadkari J."/>
            <person name="Wubet T."/>
            <person name="Tarkka M."/>
            <person name="Buscot F."/>
            <person name="Adrian L."/>
            <person name="Diekert G."/>
        </authorList>
    </citation>
    <scope>NUCLEOTIDE SEQUENCE [LARGE SCALE GENOMIC DNA]</scope>
    <source>
        <strain evidence="2">DM 12446 / JCM 15788 / NBRC 109480</strain>
    </source>
</reference>
<evidence type="ECO:0000313" key="1">
    <source>
        <dbReference type="EMBL" id="AHJ13088.1"/>
    </source>
</evidence>
<dbReference type="AlphaFoldDB" id="A0AA86DYC4"/>
<dbReference type="EMBL" id="CP007201">
    <property type="protein sequence ID" value="AHJ13088.1"/>
    <property type="molecule type" value="Genomic_DNA"/>
</dbReference>
<dbReference type="Proteomes" id="UP000019322">
    <property type="component" value="Chromosome"/>
</dbReference>
<evidence type="ECO:0000313" key="2">
    <source>
        <dbReference type="Proteomes" id="UP000019322"/>
    </source>
</evidence>
<organism evidence="1 2">
    <name type="scientific">Sulfurospirillum multivorans (strain DM 12446 / JCM 15788 / NBRC 109480)</name>
    <dbReference type="NCBI Taxonomy" id="1150621"/>
    <lineage>
        <taxon>Bacteria</taxon>
        <taxon>Pseudomonadati</taxon>
        <taxon>Campylobacterota</taxon>
        <taxon>Epsilonproteobacteria</taxon>
        <taxon>Campylobacterales</taxon>
        <taxon>Sulfurospirillaceae</taxon>
        <taxon>Sulfurospirillum</taxon>
    </lineage>
</organism>
<proteinExistence type="predicted"/>
<gene>
    <name evidence="1" type="ORF">SMUL_1833</name>
</gene>
<protein>
    <submittedName>
        <fullName evidence="1">Uncharacterized protein</fullName>
    </submittedName>
</protein>
<sequence length="51" mass="5750">MQNEYQVVTTYFYGGEEIKGTFSFSEAKALADTLNSQCDIYAFAEVRKAVD</sequence>
<dbReference type="KEGG" id="smul:SMUL_1833"/>
<name>A0AA86DYC4_SULMK</name>
<accession>A0AA86DYC4</accession>
<dbReference type="RefSeq" id="WP_158506024.1">
    <property type="nucleotide sequence ID" value="NZ_CP007201.1"/>
</dbReference>